<dbReference type="Proteomes" id="UP000281028">
    <property type="component" value="Unassembled WGS sequence"/>
</dbReference>
<dbReference type="Gene3D" id="2.180.10.10">
    <property type="entry name" value="RHS repeat-associated core"/>
    <property type="match status" value="1"/>
</dbReference>
<proteinExistence type="predicted"/>
<dbReference type="InterPro" id="IPR050708">
    <property type="entry name" value="T6SS_VgrG/RHS"/>
</dbReference>
<protein>
    <submittedName>
        <fullName evidence="4">Uncharacterized protein</fullName>
    </submittedName>
</protein>
<comment type="subcellular location">
    <subcellularLocation>
        <location evidence="1">Secreted</location>
    </subcellularLocation>
</comment>
<dbReference type="Pfam" id="PF12256">
    <property type="entry name" value="TcdB_toxin_midN"/>
    <property type="match status" value="1"/>
</dbReference>
<evidence type="ECO:0000313" key="4">
    <source>
        <dbReference type="EMBL" id="NSL86926.1"/>
    </source>
</evidence>
<evidence type="ECO:0000256" key="1">
    <source>
        <dbReference type="ARBA" id="ARBA00004613"/>
    </source>
</evidence>
<sequence length="2510" mass="282271">MSSNPISIPGLELPKGGGAIQGLNDSFQVEQFSGTASFNIPLPLPEARALTPQLNLTYNSTAGNGVFGMGFSLSLPAVVRNTNLGVPQYRGHDVFSLAGAGNLVPALDADLKVVSSTVQEGGQTWRVTRYMPDNEQQFQQIFLWENEATGISCWKVTDPGNTAHVFGQSDTATVSDPDNPQRIFQWNIESSTDVKGNKVIYTYVKDVSDDPLRRWTNTYLTAVKYGNYMSGNEEFFAFEISLLYEKLSPLTAFANRDALKVATAPVRNDAFSSFKSGFEIRTARLCYGILVSHFFKGQYDDKKIMTTALTFSYNEDPAVALSLMEKVTQSGYEWVTAAAGYKMMEMPPLELHYTTFIPDTPRGFGEMTADGFLPIPGNFTQFQLVDLHREGLPGILLSNNNAHLYWEPEGNGRYAFPQTPAAFPIDNNLDNPNYALIDIDGNGGLELVVQDGARQGYYQYNTWTQNWEPFIPFGRPLQGVDVEDRTIIDLNADGKQDVLIATQSNSRIFFSDGEKGYQFPVQIPHPPAFPYQYNNSRQELITFAGIFGDGMNHCVRVRNGLLECWPSLGDGRFAPGIALGNAPRFDGAFDKERLFFTDVDGSGTADIAYVYPDRVAIYVNLNGNSFADPFFITLPDTFSLLDSINFADILGIGMDSLVFTKMTPEVQHFYYDFSLHPDTGKSVKPYLLQEIVNNLGAVRQIEYNSSTFYYLQDKSNGRPWVTTLPFPVHVVSQVVNEDKIAGWASVQRYAYHDGFFNGAEREFGGFGFIESWDGEPYEQYMQRISPAYKMAADVIDNNSFLYAPVKYTKTWYSIGEYPHQQEILKSYQQEFFSGDPDRYVMPPSVLSPEIDQSDERSMLHVYQVLNGKVLHEEIYGLDNGSDAPYTVSESNFYVRQLQPRGENRYPVLQAVNREILNYQYERESTDPRAEHDFVLITDEYGNTLEDCKIFYGRRPHNDNYPGQDIIRAIASTHAYNLPPATGYLIGVTCELKTYSIDGMQPAGNYFTFAEALEQVNAALANTSGLPMAKLTDWQQNYFWNEKQDGVMPLRELTVLSLLHHQQNVVFLQDYIENVTINNQKVITAADLAEGGYLLQDGYYWNPGMIGYYYTSADAAYYLPYQTDNNRPGSTLPLQLTRTWYDDYQLLQVKVEQFLAAGEDNPLNHITTAVINYNFLKETRMTDINGNIAEVMFDPLGNVIVTTTYKWDAVNDSLLEGDEPLRTYDISVLNNVTAQKVIDSPATYLQQCSSFFYYDLKAWQTTRQPVCSIELSREIYVADGGNGQIFQEIKYNDGSARELETKVLTAPGLAFVRDDLGRLLRKGGAPVKKMADKRWTVNGKVIYNNKGNPAMEYVPYFSNTWMYEEQTDLADVLPPPKCLSYDATDREIRTDVPKTIADGQVKGFYTLTVYKAWEKISYDKNDTVMTSSYYNWFMKNYPVNPTQEQKNEKDALDKAALCENTPSTEIFNNQGNTIFKVSANLGQVTEAAVKKLLTSLPAAIQDDIWQLFKSLYLTADNYLNAAFRPYDPLFRIPVPAPLEPYTDNILAVQEYLTAGGLTAHYELDIKGRVLRFTDPRFYYSNMRHGTDYFTDKSSYALNGEKPFLTDSCDSGQQLSLSNIFENPFKVWDARGFMQHTVYDELQRVLSLHVSGTEIPPDNPPAGWKPLVLDNTVEMYTYGEGVTDAKRRNLFGQPYICKDQAGRVTYNAYTLNNKATSLERVLLKNYDSEVNWSNNPELETIRYVRTYTYTEQDAILTETDLLGEDKVFGKANTYNESGAVMTVNETTYAPVKGASAPVVQPVITAIEYYPNKQPVRVTFGNGMRTDYAYEYTTQRMISIRSAGNTSLTGTELQQLQYTYDPMGNITRITDNSFTPVACYGTGTDPIKDYWYDPLYQLVKGTGRQHVSLNSNSYIDGFKESAWFNFCPANPDDANLLVSFTENYLYDFSGNLYSLQHITGSAQGRNWTRNNAVNADNNHLSAWSYDRAGNQLSAYENSAAPLSWSYRNMPSAATLLQRPDYKDDTEYYSYDASGTRVRRVITTLANGNVSTEEYIYLDGWNIKRRKTAAGEVTEERYTSMVAAEQKDAAIIYYWKISPDTSLQESRQVRFQLNDLEGTICVEVDIQASRITYEEFLPFGESAFVAGISQSEMKLKDYRFVGKERDDTTGLDYVGARYYASWMGRWISADPKKQFASAYTYSYNNPVTSKDPNGQWAWLIPIIIGGLMSSTTVYNSGRYRGETRRSVALRILMGFISGSLTGALSYGISGSGSIASQTLSMIASSTIGSYLLNRLTFGRTDVNTSFGVGGYNWTQGRFDYLGRAGNTLLQNIGYLSGLLVNISDARALNRGINAELVTEFPDVIGHSAIVNPTEHIDISVGPMNGGYYAPQNTLSDTLTFNNRVVPGQLWENYHGDPNGWSFPLFNINGDVLRSHSDHIATNTHSLALPYSGLSDSCATYTYRALWDAGVIILLPPYAIHPVFLPIQLILRQIGISVNPFATSSASSRVQIHEE</sequence>
<dbReference type="SUPFAM" id="SSF69318">
    <property type="entry name" value="Integrin alpha N-terminal domain"/>
    <property type="match status" value="1"/>
</dbReference>
<evidence type="ECO:0000313" key="5">
    <source>
        <dbReference type="Proteomes" id="UP000281028"/>
    </source>
</evidence>
<dbReference type="GO" id="GO:0005576">
    <property type="term" value="C:extracellular region"/>
    <property type="evidence" value="ECO:0007669"/>
    <property type="project" value="UniProtKB-SubCell"/>
</dbReference>
<dbReference type="OrthoDB" id="9765204at2"/>
<dbReference type="InterPro" id="IPR028994">
    <property type="entry name" value="Integrin_alpha_N"/>
</dbReference>
<dbReference type="Pfam" id="PF12255">
    <property type="entry name" value="TcdB_toxin_midC"/>
    <property type="match status" value="1"/>
</dbReference>
<dbReference type="PANTHER" id="PTHR32305">
    <property type="match status" value="1"/>
</dbReference>
<dbReference type="NCBIfam" id="TIGR03696">
    <property type="entry name" value="Rhs_assc_core"/>
    <property type="match status" value="1"/>
</dbReference>
<dbReference type="GO" id="GO:0005737">
    <property type="term" value="C:cytoplasm"/>
    <property type="evidence" value="ECO:0007669"/>
    <property type="project" value="InterPro"/>
</dbReference>
<keyword evidence="5" id="KW-1185">Reference proteome</keyword>
<dbReference type="InterPro" id="IPR022045">
    <property type="entry name" value="TcdB_toxin_mid/N"/>
</dbReference>
<accession>A0A3S1BPH6</accession>
<keyword evidence="3" id="KW-0843">Virulence</keyword>
<dbReference type="InterPro" id="IPR022385">
    <property type="entry name" value="Rhs_assc_core"/>
</dbReference>
<dbReference type="EMBL" id="RIAR02000001">
    <property type="protein sequence ID" value="NSL86926.1"/>
    <property type="molecule type" value="Genomic_DNA"/>
</dbReference>
<dbReference type="InterPro" id="IPR022044">
    <property type="entry name" value="TcdB_toxin_mid/C"/>
</dbReference>
<dbReference type="PANTHER" id="PTHR32305:SF15">
    <property type="entry name" value="PROTEIN RHSA-RELATED"/>
    <property type="match status" value="1"/>
</dbReference>
<comment type="caution">
    <text evidence="4">The sequence shown here is derived from an EMBL/GenBank/DDBJ whole genome shotgun (WGS) entry which is preliminary data.</text>
</comment>
<gene>
    <name evidence="4" type="ORF">ECE50_008805</name>
</gene>
<evidence type="ECO:0000256" key="3">
    <source>
        <dbReference type="ARBA" id="ARBA00023026"/>
    </source>
</evidence>
<dbReference type="Pfam" id="PF03534">
    <property type="entry name" value="SpvB"/>
    <property type="match status" value="1"/>
</dbReference>
<dbReference type="InterPro" id="IPR003284">
    <property type="entry name" value="Sal_SpvB"/>
</dbReference>
<name>A0A3S1BPH6_9BACT</name>
<reference evidence="4" key="1">
    <citation type="submission" date="2020-05" db="EMBL/GenBank/DDBJ databases">
        <title>Chitinophaga laudate sp. nov., isolated from a tropical peat swamp.</title>
        <authorList>
            <person name="Goh C.B.S."/>
            <person name="Lee M.S."/>
            <person name="Parimannan S."/>
            <person name="Pasbakhsh P."/>
            <person name="Yule C.M."/>
            <person name="Rajandas H."/>
            <person name="Loke S."/>
            <person name="Croft L."/>
            <person name="Tan J.B.L."/>
        </authorList>
    </citation>
    <scope>NUCLEOTIDE SEQUENCE</scope>
    <source>
        <strain evidence="4">Mgbs1</strain>
    </source>
</reference>
<organism evidence="4 5">
    <name type="scientific">Chitinophaga solisilvae</name>
    <dbReference type="NCBI Taxonomy" id="1233460"/>
    <lineage>
        <taxon>Bacteria</taxon>
        <taxon>Pseudomonadati</taxon>
        <taxon>Bacteroidota</taxon>
        <taxon>Chitinophagia</taxon>
        <taxon>Chitinophagales</taxon>
        <taxon>Chitinophagaceae</taxon>
        <taxon>Chitinophaga</taxon>
    </lineage>
</organism>
<keyword evidence="2" id="KW-0964">Secreted</keyword>
<evidence type="ECO:0000256" key="2">
    <source>
        <dbReference type="ARBA" id="ARBA00022525"/>
    </source>
</evidence>